<dbReference type="InterPro" id="IPR029058">
    <property type="entry name" value="AB_hydrolase_fold"/>
</dbReference>
<evidence type="ECO:0000256" key="5">
    <source>
        <dbReference type="SAM" id="SignalP"/>
    </source>
</evidence>
<feature type="region of interest" description="Disordered" evidence="4">
    <location>
        <begin position="48"/>
        <end position="71"/>
    </location>
</feature>
<accession>A0A4Y9QLU2</accession>
<evidence type="ECO:0000256" key="3">
    <source>
        <dbReference type="ARBA" id="ARBA00022801"/>
    </source>
</evidence>
<keyword evidence="1" id="KW-0719">Serine esterase</keyword>
<dbReference type="Proteomes" id="UP000297647">
    <property type="component" value="Unassembled WGS sequence"/>
</dbReference>
<name>A0A4Y9QLU2_9BACT</name>
<evidence type="ECO:0000259" key="6">
    <source>
        <dbReference type="Pfam" id="PF22244"/>
    </source>
</evidence>
<evidence type="ECO:0000256" key="2">
    <source>
        <dbReference type="ARBA" id="ARBA00022729"/>
    </source>
</evidence>
<gene>
    <name evidence="7" type="ORF">E4S40_15620</name>
</gene>
<reference evidence="7 8" key="1">
    <citation type="submission" date="2019-03" db="EMBL/GenBank/DDBJ databases">
        <title>Algoriphagus sp. nov, a new strain isolated from root system soil of mangrove plant Kandelia.</title>
        <authorList>
            <person name="Yin Q."/>
            <person name="Wang K."/>
            <person name="Song Z."/>
        </authorList>
    </citation>
    <scope>NUCLEOTIDE SEQUENCE [LARGE SCALE GENOMIC DNA]</scope>
    <source>
        <strain evidence="7 8">XY-J91</strain>
    </source>
</reference>
<keyword evidence="8" id="KW-1185">Reference proteome</keyword>
<feature type="chain" id="PRO_5021368069" evidence="5">
    <location>
        <begin position="21"/>
        <end position="445"/>
    </location>
</feature>
<feature type="compositionally biased region" description="Polar residues" evidence="4">
    <location>
        <begin position="56"/>
        <end position="66"/>
    </location>
</feature>
<feature type="domain" description="4-O-methyl-glucuronoyl methylesterase-like" evidence="6">
    <location>
        <begin position="243"/>
        <end position="396"/>
    </location>
</feature>
<dbReference type="Pfam" id="PF22244">
    <property type="entry name" value="GCE_fung"/>
    <property type="match status" value="1"/>
</dbReference>
<evidence type="ECO:0000256" key="1">
    <source>
        <dbReference type="ARBA" id="ARBA00022487"/>
    </source>
</evidence>
<dbReference type="InterPro" id="IPR054579">
    <property type="entry name" value="GCE-like_dom"/>
</dbReference>
<organism evidence="7 8">
    <name type="scientific">Algoriphagus kandeliae</name>
    <dbReference type="NCBI Taxonomy" id="2562278"/>
    <lineage>
        <taxon>Bacteria</taxon>
        <taxon>Pseudomonadati</taxon>
        <taxon>Bacteroidota</taxon>
        <taxon>Cytophagia</taxon>
        <taxon>Cytophagales</taxon>
        <taxon>Cyclobacteriaceae</taxon>
        <taxon>Algoriphagus</taxon>
    </lineage>
</organism>
<dbReference type="GO" id="GO:0052689">
    <property type="term" value="F:carboxylic ester hydrolase activity"/>
    <property type="evidence" value="ECO:0007669"/>
    <property type="project" value="UniProtKB-KW"/>
</dbReference>
<dbReference type="SUPFAM" id="SSF53474">
    <property type="entry name" value="alpha/beta-Hydrolases"/>
    <property type="match status" value="1"/>
</dbReference>
<evidence type="ECO:0000313" key="7">
    <source>
        <dbReference type="EMBL" id="TFV93671.1"/>
    </source>
</evidence>
<feature type="signal peptide" evidence="5">
    <location>
        <begin position="1"/>
        <end position="20"/>
    </location>
</feature>
<dbReference type="OrthoDB" id="9809261at2"/>
<dbReference type="RefSeq" id="WP_135076284.1">
    <property type="nucleotide sequence ID" value="NZ_SPSB01000004.1"/>
</dbReference>
<comment type="caution">
    <text evidence="7">The sequence shown here is derived from an EMBL/GenBank/DDBJ whole genome shotgun (WGS) entry which is preliminary data.</text>
</comment>
<protein>
    <submittedName>
        <fullName evidence="7">Acetylxylan esterase</fullName>
    </submittedName>
</protein>
<dbReference type="AlphaFoldDB" id="A0A4Y9QLU2"/>
<keyword evidence="2 5" id="KW-0732">Signal</keyword>
<evidence type="ECO:0000256" key="4">
    <source>
        <dbReference type="SAM" id="MobiDB-lite"/>
    </source>
</evidence>
<keyword evidence="3" id="KW-0378">Hydrolase</keyword>
<dbReference type="Gene3D" id="3.40.50.1820">
    <property type="entry name" value="alpha/beta hydrolase"/>
    <property type="match status" value="1"/>
</dbReference>
<dbReference type="EMBL" id="SPSB01000004">
    <property type="protein sequence ID" value="TFV93671.1"/>
    <property type="molecule type" value="Genomic_DNA"/>
</dbReference>
<sequence>MSRIITIFCLFIGISWGTQAQFSQASRDSIQKLSRADHQLMMEMLGIESLRPGPSGNPSAPNAANSDESKAKTYESVPDPLIFENGDPVKSVSDWEKRREELFELFDREMYGRNPENLPSVTWELISEKDSLIGDVEVTYKNLKGWVDNSSFPSISVAIDFEYALPKNSTEKVPLVMEFGWRWPPGMRRPPAPPGPSWQELVLKAGWGFGIIIPTSYQADNGAGLRTGMIGLVNQGNPRKLDDWGTLKAWAWGASRALDYLETDLSVNSEKVVIEGLSRYGKAALVTMAYDPRFAVGLIGSSGAGGAKLLRRTFGEQVENLASSGEYHWFAPNFIKYAGPLTPNDLPVDAHELIALCAPRPVFISVGSPEVEGQWIDAKGMFEAEVLAGPVYELLGKKPLPTEQFPSIQTFLKEGDLAFRQHEGGHTVGPNWPYFIEWARKYLDN</sequence>
<proteinExistence type="predicted"/>
<evidence type="ECO:0000313" key="8">
    <source>
        <dbReference type="Proteomes" id="UP000297647"/>
    </source>
</evidence>